<evidence type="ECO:0000313" key="9">
    <source>
        <dbReference type="EMBL" id="PYF08944.1"/>
    </source>
</evidence>
<dbReference type="PANTHER" id="PTHR18952:SF265">
    <property type="entry name" value="CARBONIC ANHYDRASE"/>
    <property type="match status" value="1"/>
</dbReference>
<dbReference type="EMBL" id="QJTJ01000001">
    <property type="protein sequence ID" value="PYF08944.1"/>
    <property type="molecule type" value="Genomic_DNA"/>
</dbReference>
<keyword evidence="3" id="KW-0479">Metal-binding</keyword>
<dbReference type="Proteomes" id="UP000247416">
    <property type="component" value="Unassembled WGS sequence"/>
</dbReference>
<organism evidence="9 10">
    <name type="scientific">Ureibacillus chungkukjangi</name>
    <dbReference type="NCBI Taxonomy" id="1202712"/>
    <lineage>
        <taxon>Bacteria</taxon>
        <taxon>Bacillati</taxon>
        <taxon>Bacillota</taxon>
        <taxon>Bacilli</taxon>
        <taxon>Bacillales</taxon>
        <taxon>Caryophanaceae</taxon>
        <taxon>Ureibacillus</taxon>
    </lineage>
</organism>
<keyword evidence="4" id="KW-0862">Zinc</keyword>
<dbReference type="AlphaFoldDB" id="A0A318TWB6"/>
<protein>
    <recommendedName>
        <fullName evidence="2">carbonic anhydrase</fullName>
        <ecNumber evidence="2">4.2.1.1</ecNumber>
    </recommendedName>
</protein>
<dbReference type="InterPro" id="IPR041891">
    <property type="entry name" value="Alpha_CA_prokaryot-like"/>
</dbReference>
<evidence type="ECO:0000313" key="10">
    <source>
        <dbReference type="Proteomes" id="UP000247416"/>
    </source>
</evidence>
<dbReference type="InterPro" id="IPR001148">
    <property type="entry name" value="CA_dom"/>
</dbReference>
<sequence>MKLKLQLLSAVLFTTALVACSPEATKTVEPVIEIESQEEGHDLQATNWSYTGDTGPESWGELDQTYASCVNGSEQSPINIEFSNVATKDMNATLGIQYEQTSFSVVNNGHTIQVDNSSETNKITLDGTDYRLVQFHFHTPSEHQFNGQQFPLELHLVHQNDKEELAVLGVMIQEGVENESLSSLWAGLPKEKTTDSSLMNENVNLQDLLPKEPALFYYEGSLTTPPCTEKVRWVLLEQPIEMSKKQIEAFQEIIPHNSRPVQPLNEREINKN</sequence>
<proteinExistence type="inferred from homology"/>
<gene>
    <name evidence="9" type="ORF">BJ095_101165</name>
</gene>
<dbReference type="GO" id="GO:0008270">
    <property type="term" value="F:zinc ion binding"/>
    <property type="evidence" value="ECO:0007669"/>
    <property type="project" value="InterPro"/>
</dbReference>
<dbReference type="CDD" id="cd03124">
    <property type="entry name" value="alpha_CA_prokaryotic_like"/>
    <property type="match status" value="1"/>
</dbReference>
<evidence type="ECO:0000256" key="4">
    <source>
        <dbReference type="ARBA" id="ARBA00022833"/>
    </source>
</evidence>
<keyword evidence="7" id="KW-0732">Signal</keyword>
<keyword evidence="10" id="KW-1185">Reference proteome</keyword>
<feature type="signal peptide" evidence="7">
    <location>
        <begin position="1"/>
        <end position="19"/>
    </location>
</feature>
<keyword evidence="5" id="KW-0456">Lyase</keyword>
<name>A0A318TWB6_9BACL</name>
<evidence type="ECO:0000256" key="7">
    <source>
        <dbReference type="SAM" id="SignalP"/>
    </source>
</evidence>
<dbReference type="OrthoDB" id="5327615at2"/>
<evidence type="ECO:0000256" key="2">
    <source>
        <dbReference type="ARBA" id="ARBA00012925"/>
    </source>
</evidence>
<comment type="caution">
    <text evidence="9">The sequence shown here is derived from an EMBL/GenBank/DDBJ whole genome shotgun (WGS) entry which is preliminary data.</text>
</comment>
<evidence type="ECO:0000256" key="5">
    <source>
        <dbReference type="ARBA" id="ARBA00023239"/>
    </source>
</evidence>
<reference evidence="9 10" key="1">
    <citation type="submission" date="2018-06" db="EMBL/GenBank/DDBJ databases">
        <title>Genomic Encyclopedia of Archaeal and Bacterial Type Strains, Phase II (KMG-II): from individual species to whole genera.</title>
        <authorList>
            <person name="Goeker M."/>
        </authorList>
    </citation>
    <scope>NUCLEOTIDE SEQUENCE [LARGE SCALE GENOMIC DNA]</scope>
    <source>
        <strain evidence="9 10">KACC 16626</strain>
    </source>
</reference>
<accession>A0A318TWB6</accession>
<dbReference type="SMART" id="SM01057">
    <property type="entry name" value="Carb_anhydrase"/>
    <property type="match status" value="1"/>
</dbReference>
<dbReference type="InterPro" id="IPR036398">
    <property type="entry name" value="CA_dom_sf"/>
</dbReference>
<dbReference type="PROSITE" id="PS51144">
    <property type="entry name" value="ALPHA_CA_2"/>
    <property type="match status" value="1"/>
</dbReference>
<dbReference type="GO" id="GO:0004089">
    <property type="term" value="F:carbonate dehydratase activity"/>
    <property type="evidence" value="ECO:0007669"/>
    <property type="project" value="UniProtKB-EC"/>
</dbReference>
<feature type="domain" description="Alpha-carbonic anhydrase" evidence="8">
    <location>
        <begin position="46"/>
        <end position="272"/>
    </location>
</feature>
<evidence type="ECO:0000256" key="1">
    <source>
        <dbReference type="ARBA" id="ARBA00010718"/>
    </source>
</evidence>
<dbReference type="InterPro" id="IPR023561">
    <property type="entry name" value="Carbonic_anhydrase_a-class"/>
</dbReference>
<evidence type="ECO:0000256" key="3">
    <source>
        <dbReference type="ARBA" id="ARBA00022723"/>
    </source>
</evidence>
<dbReference type="SUPFAM" id="SSF51069">
    <property type="entry name" value="Carbonic anhydrase"/>
    <property type="match status" value="1"/>
</dbReference>
<dbReference type="Pfam" id="PF00194">
    <property type="entry name" value="Carb_anhydrase"/>
    <property type="match status" value="1"/>
</dbReference>
<dbReference type="PROSITE" id="PS51257">
    <property type="entry name" value="PROKAR_LIPOPROTEIN"/>
    <property type="match status" value="1"/>
</dbReference>
<dbReference type="EC" id="4.2.1.1" evidence="2"/>
<evidence type="ECO:0000256" key="6">
    <source>
        <dbReference type="ARBA" id="ARBA00048348"/>
    </source>
</evidence>
<comment type="catalytic activity">
    <reaction evidence="6">
        <text>hydrogencarbonate + H(+) = CO2 + H2O</text>
        <dbReference type="Rhea" id="RHEA:10748"/>
        <dbReference type="ChEBI" id="CHEBI:15377"/>
        <dbReference type="ChEBI" id="CHEBI:15378"/>
        <dbReference type="ChEBI" id="CHEBI:16526"/>
        <dbReference type="ChEBI" id="CHEBI:17544"/>
        <dbReference type="EC" id="4.2.1.1"/>
    </reaction>
</comment>
<evidence type="ECO:0000259" key="8">
    <source>
        <dbReference type="PROSITE" id="PS51144"/>
    </source>
</evidence>
<dbReference type="RefSeq" id="WP_107934103.1">
    <property type="nucleotide sequence ID" value="NZ_PYWJ01000008.1"/>
</dbReference>
<feature type="chain" id="PRO_5039473579" description="carbonic anhydrase" evidence="7">
    <location>
        <begin position="20"/>
        <end position="272"/>
    </location>
</feature>
<comment type="similarity">
    <text evidence="1">Belongs to the alpha-carbonic anhydrase family.</text>
</comment>
<dbReference type="Gene3D" id="3.10.200.10">
    <property type="entry name" value="Alpha carbonic anhydrase"/>
    <property type="match status" value="1"/>
</dbReference>
<dbReference type="PANTHER" id="PTHR18952">
    <property type="entry name" value="CARBONIC ANHYDRASE"/>
    <property type="match status" value="1"/>
</dbReference>